<evidence type="ECO:0000313" key="5">
    <source>
        <dbReference type="EMBL" id="CAD7198576.1"/>
    </source>
</evidence>
<evidence type="ECO:0000256" key="4">
    <source>
        <dbReference type="SAM" id="Coils"/>
    </source>
</evidence>
<evidence type="ECO:0000256" key="3">
    <source>
        <dbReference type="RuleBase" id="RU367040"/>
    </source>
</evidence>
<dbReference type="InterPro" id="IPR048256">
    <property type="entry name" value="Tektin-like"/>
</dbReference>
<dbReference type="GO" id="GO:0005634">
    <property type="term" value="C:nucleus"/>
    <property type="evidence" value="ECO:0007669"/>
    <property type="project" value="TreeGrafter"/>
</dbReference>
<dbReference type="EMBL" id="OA566250">
    <property type="protein sequence ID" value="CAD7198576.1"/>
    <property type="molecule type" value="Genomic_DNA"/>
</dbReference>
<dbReference type="GO" id="GO:0015630">
    <property type="term" value="C:microtubule cytoskeleton"/>
    <property type="evidence" value="ECO:0007669"/>
    <property type="project" value="UniProtKB-UniRule"/>
</dbReference>
<dbReference type="PANTHER" id="PTHR19960:SF7">
    <property type="entry name" value="TEKTIN"/>
    <property type="match status" value="1"/>
</dbReference>
<protein>
    <recommendedName>
        <fullName evidence="3">Tektin</fullName>
    </recommendedName>
</protein>
<dbReference type="GO" id="GO:0005930">
    <property type="term" value="C:axoneme"/>
    <property type="evidence" value="ECO:0007669"/>
    <property type="project" value="UniProtKB-SubCell"/>
</dbReference>
<dbReference type="GO" id="GO:0060294">
    <property type="term" value="P:cilium movement involved in cell motility"/>
    <property type="evidence" value="ECO:0007669"/>
    <property type="project" value="UniProtKB-UniRule"/>
</dbReference>
<feature type="coiled-coil region" evidence="4">
    <location>
        <begin position="277"/>
        <end position="318"/>
    </location>
</feature>
<gene>
    <name evidence="5" type="ORF">TDIB3V08_LOCUS4855</name>
</gene>
<dbReference type="AlphaFoldDB" id="A0A7R8Z8S7"/>
<sequence length="427" mass="49790">MSIITYEKPVRPTSLPDWHSRTWELRQTANTRRGDAFELRHEGRQLRNETNIKTKWDTYHNDTRLADRVMEVSRWKEVLQQCLTAVDGELAKLADEKAQTERELENLNEAFNVLAECMTLRDGRQGADLVQDQAYMELKNELEVLEALKKSLTTKSQTSWEQLNRLKEIEFKLQLDIGNKFDAINIDRENLEMDKNCSGTSFKPDPLRIPKNCIPYEAWMEHSRFNKLKADNEITASSKLRETLFVIRERTNNDLKAQHNATDYAFRRRVYETQRARNELEWQRKKLLDEMSKLMKETEDLQKALDNKTDALKLAETRLENRMFRPGPELVEDEGQISLKDEVLHLRQTRQELADKIASAKGTYNTLENLLVCLDADLANKEHALMTDLRCMDVRKKLKGGAAHASPTTQTDRNIQLTRMEEEIPPS</sequence>
<keyword evidence="4" id="KW-0175">Coiled coil</keyword>
<comment type="subcellular location">
    <subcellularLocation>
        <location evidence="3">Cytoplasm</location>
        <location evidence="3">Cytoskeleton</location>
        <location evidence="3">Cilium axoneme</location>
    </subcellularLocation>
</comment>
<name>A0A7R8Z8S7_TIMDO</name>
<dbReference type="PRINTS" id="PR00511">
    <property type="entry name" value="TEKTIN"/>
</dbReference>
<keyword evidence="3" id="KW-0969">Cilium</keyword>
<proteinExistence type="inferred from homology"/>
<dbReference type="GO" id="GO:0060271">
    <property type="term" value="P:cilium assembly"/>
    <property type="evidence" value="ECO:0007669"/>
    <property type="project" value="UniProtKB-UniRule"/>
</dbReference>
<keyword evidence="3" id="KW-0966">Cell projection</keyword>
<comment type="similarity">
    <text evidence="1 3">Belongs to the tektin family.</text>
</comment>
<evidence type="ECO:0000256" key="1">
    <source>
        <dbReference type="ARBA" id="ARBA00007209"/>
    </source>
</evidence>
<dbReference type="Pfam" id="PF03148">
    <property type="entry name" value="Tektin"/>
    <property type="match status" value="1"/>
</dbReference>
<reference evidence="5" key="1">
    <citation type="submission" date="2020-11" db="EMBL/GenBank/DDBJ databases">
        <authorList>
            <person name="Tran Van P."/>
        </authorList>
    </citation>
    <scope>NUCLEOTIDE SEQUENCE</scope>
</reference>
<organism evidence="5">
    <name type="scientific">Timema douglasi</name>
    <name type="common">Walking stick</name>
    <dbReference type="NCBI Taxonomy" id="61478"/>
    <lineage>
        <taxon>Eukaryota</taxon>
        <taxon>Metazoa</taxon>
        <taxon>Ecdysozoa</taxon>
        <taxon>Arthropoda</taxon>
        <taxon>Hexapoda</taxon>
        <taxon>Insecta</taxon>
        <taxon>Pterygota</taxon>
        <taxon>Neoptera</taxon>
        <taxon>Polyneoptera</taxon>
        <taxon>Phasmatodea</taxon>
        <taxon>Timematodea</taxon>
        <taxon>Timematoidea</taxon>
        <taxon>Timematidae</taxon>
        <taxon>Timema</taxon>
    </lineage>
</organism>
<accession>A0A7R8Z8S7</accession>
<evidence type="ECO:0000256" key="2">
    <source>
        <dbReference type="ARBA" id="ARBA00022490"/>
    </source>
</evidence>
<dbReference type="PANTHER" id="PTHR19960">
    <property type="entry name" value="TEKTIN"/>
    <property type="match status" value="1"/>
</dbReference>
<dbReference type="InterPro" id="IPR000435">
    <property type="entry name" value="Tektins"/>
</dbReference>
<keyword evidence="2" id="KW-0963">Cytoplasm</keyword>
<keyword evidence="3" id="KW-0282">Flagellum</keyword>
<feature type="coiled-coil region" evidence="4">
    <location>
        <begin position="83"/>
        <end position="155"/>
    </location>
</feature>